<dbReference type="AlphaFoldDB" id="A0A0F9GQW6"/>
<dbReference type="Gene3D" id="1.10.260.40">
    <property type="entry name" value="lambda repressor-like DNA-binding domains"/>
    <property type="match status" value="1"/>
</dbReference>
<feature type="domain" description="HTH cro/C1-type" evidence="1">
    <location>
        <begin position="10"/>
        <end position="46"/>
    </location>
</feature>
<evidence type="ECO:0000259" key="1">
    <source>
        <dbReference type="PROSITE" id="PS50943"/>
    </source>
</evidence>
<dbReference type="PROSITE" id="PS50943">
    <property type="entry name" value="HTH_CROC1"/>
    <property type="match status" value="1"/>
</dbReference>
<accession>A0A0F9GQW6</accession>
<sequence>MNLQFDRERIKALRERLGFTQQQLADGIGVTQPSVAQWETGRSQPTGAAVLESLIRLEGEMEKEAAV</sequence>
<dbReference type="SMART" id="SM00530">
    <property type="entry name" value="HTH_XRE"/>
    <property type="match status" value="1"/>
</dbReference>
<comment type="caution">
    <text evidence="2">The sequence shown here is derived from an EMBL/GenBank/DDBJ whole genome shotgun (WGS) entry which is preliminary data.</text>
</comment>
<dbReference type="InterPro" id="IPR010982">
    <property type="entry name" value="Lambda_DNA-bd_dom_sf"/>
</dbReference>
<dbReference type="CDD" id="cd00093">
    <property type="entry name" value="HTH_XRE"/>
    <property type="match status" value="1"/>
</dbReference>
<evidence type="ECO:0000313" key="2">
    <source>
        <dbReference type="EMBL" id="KKM01199.1"/>
    </source>
</evidence>
<name>A0A0F9GQW6_9ZZZZ</name>
<dbReference type="Pfam" id="PF01381">
    <property type="entry name" value="HTH_3"/>
    <property type="match status" value="1"/>
</dbReference>
<protein>
    <recommendedName>
        <fullName evidence="1">HTH cro/C1-type domain-containing protein</fullName>
    </recommendedName>
</protein>
<dbReference type="InterPro" id="IPR001387">
    <property type="entry name" value="Cro/C1-type_HTH"/>
</dbReference>
<dbReference type="GO" id="GO:0003677">
    <property type="term" value="F:DNA binding"/>
    <property type="evidence" value="ECO:0007669"/>
    <property type="project" value="InterPro"/>
</dbReference>
<reference evidence="2" key="1">
    <citation type="journal article" date="2015" name="Nature">
        <title>Complex archaea that bridge the gap between prokaryotes and eukaryotes.</title>
        <authorList>
            <person name="Spang A."/>
            <person name="Saw J.H."/>
            <person name="Jorgensen S.L."/>
            <person name="Zaremba-Niedzwiedzka K."/>
            <person name="Martijn J."/>
            <person name="Lind A.E."/>
            <person name="van Eijk R."/>
            <person name="Schleper C."/>
            <person name="Guy L."/>
            <person name="Ettema T.J."/>
        </authorList>
    </citation>
    <scope>NUCLEOTIDE SEQUENCE</scope>
</reference>
<gene>
    <name evidence="2" type="ORF">LCGC14_1796810</name>
</gene>
<proteinExistence type="predicted"/>
<organism evidence="2">
    <name type="scientific">marine sediment metagenome</name>
    <dbReference type="NCBI Taxonomy" id="412755"/>
    <lineage>
        <taxon>unclassified sequences</taxon>
        <taxon>metagenomes</taxon>
        <taxon>ecological metagenomes</taxon>
    </lineage>
</organism>
<dbReference type="SUPFAM" id="SSF47413">
    <property type="entry name" value="lambda repressor-like DNA-binding domains"/>
    <property type="match status" value="1"/>
</dbReference>
<dbReference type="EMBL" id="LAZR01017251">
    <property type="protein sequence ID" value="KKM01199.1"/>
    <property type="molecule type" value="Genomic_DNA"/>
</dbReference>